<organism evidence="9 10">
    <name type="scientific">Afifella marina DSM 2698</name>
    <dbReference type="NCBI Taxonomy" id="1120955"/>
    <lineage>
        <taxon>Bacteria</taxon>
        <taxon>Pseudomonadati</taxon>
        <taxon>Pseudomonadota</taxon>
        <taxon>Alphaproteobacteria</taxon>
        <taxon>Hyphomicrobiales</taxon>
        <taxon>Afifellaceae</taxon>
        <taxon>Afifella</taxon>
    </lineage>
</organism>
<keyword evidence="5" id="KW-0560">Oxidoreductase</keyword>
<feature type="domain" description="Adaptive response protein AidB N-terminal" evidence="8">
    <location>
        <begin position="17"/>
        <end position="173"/>
    </location>
</feature>
<keyword evidence="3 5" id="KW-0285">Flavoprotein</keyword>
<dbReference type="AlphaFoldDB" id="A0A1G5NIU1"/>
<dbReference type="Proteomes" id="UP000199347">
    <property type="component" value="Unassembled WGS sequence"/>
</dbReference>
<accession>A0A1G5NIU1</accession>
<dbReference type="SUPFAM" id="SSF56645">
    <property type="entry name" value="Acyl-CoA dehydrogenase NM domain-like"/>
    <property type="match status" value="1"/>
</dbReference>
<dbReference type="InterPro" id="IPR009100">
    <property type="entry name" value="AcylCoA_DH/oxidase_NM_dom_sf"/>
</dbReference>
<dbReference type="InterPro" id="IPR006089">
    <property type="entry name" value="Acyl-CoA_DH_CS"/>
</dbReference>
<dbReference type="SUPFAM" id="SSF47203">
    <property type="entry name" value="Acyl-CoA dehydrogenase C-terminal domain-like"/>
    <property type="match status" value="1"/>
</dbReference>
<dbReference type="Gene3D" id="6.10.250.600">
    <property type="match status" value="1"/>
</dbReference>
<evidence type="ECO:0000259" key="6">
    <source>
        <dbReference type="Pfam" id="PF00441"/>
    </source>
</evidence>
<keyword evidence="4 5" id="KW-0274">FAD</keyword>
<comment type="cofactor">
    <cofactor evidence="1 5">
        <name>FAD</name>
        <dbReference type="ChEBI" id="CHEBI:57692"/>
    </cofactor>
</comment>
<dbReference type="InterPro" id="IPR036250">
    <property type="entry name" value="AcylCo_DH-like_C"/>
</dbReference>
<reference evidence="9 10" key="1">
    <citation type="submission" date="2016-10" db="EMBL/GenBank/DDBJ databases">
        <authorList>
            <person name="de Groot N.N."/>
        </authorList>
    </citation>
    <scope>NUCLEOTIDE SEQUENCE [LARGE SCALE GENOMIC DNA]</scope>
    <source>
        <strain evidence="9 10">DSM 2698</strain>
    </source>
</reference>
<dbReference type="EMBL" id="FMVW01000004">
    <property type="protein sequence ID" value="SCZ37312.1"/>
    <property type="molecule type" value="Genomic_DNA"/>
</dbReference>
<proteinExistence type="inferred from homology"/>
<feature type="domain" description="Acyl-CoA oxidase/dehydrogenase middle" evidence="7">
    <location>
        <begin position="189"/>
        <end position="281"/>
    </location>
</feature>
<evidence type="ECO:0000256" key="1">
    <source>
        <dbReference type="ARBA" id="ARBA00001974"/>
    </source>
</evidence>
<dbReference type="InterPro" id="IPR052904">
    <property type="entry name" value="Acyl-CoA_dehydrogenase-like"/>
</dbReference>
<dbReference type="Gene3D" id="1.20.140.10">
    <property type="entry name" value="Butyryl-CoA Dehydrogenase, subunit A, domain 3"/>
    <property type="match status" value="1"/>
</dbReference>
<gene>
    <name evidence="9" type="ORF">SAMN03080610_02148</name>
</gene>
<dbReference type="InterPro" id="IPR009075">
    <property type="entry name" value="AcylCo_DH/oxidase_C"/>
</dbReference>
<dbReference type="PROSITE" id="PS00073">
    <property type="entry name" value="ACYL_COA_DH_2"/>
    <property type="match status" value="1"/>
</dbReference>
<dbReference type="PANTHER" id="PTHR42707:SF3">
    <property type="entry name" value="ACYL-COA DEHYDROGENASE AIDB-RELATED"/>
    <property type="match status" value="1"/>
</dbReference>
<dbReference type="RefSeq" id="WP_244514543.1">
    <property type="nucleotide sequence ID" value="NZ_FMVW01000004.1"/>
</dbReference>
<name>A0A1G5NIU1_AFIMA</name>
<dbReference type="Pfam" id="PF02770">
    <property type="entry name" value="Acyl-CoA_dh_M"/>
    <property type="match status" value="1"/>
</dbReference>
<evidence type="ECO:0000313" key="10">
    <source>
        <dbReference type="Proteomes" id="UP000199347"/>
    </source>
</evidence>
<dbReference type="PANTHER" id="PTHR42707">
    <property type="entry name" value="ACYL-COA DEHYDROGENASE"/>
    <property type="match status" value="1"/>
</dbReference>
<dbReference type="InterPro" id="IPR006091">
    <property type="entry name" value="Acyl-CoA_Oxase/DH_mid-dom"/>
</dbReference>
<dbReference type="Pfam" id="PF00441">
    <property type="entry name" value="Acyl-CoA_dh_1"/>
    <property type="match status" value="1"/>
</dbReference>
<protein>
    <submittedName>
        <fullName evidence="9">Putative acyl-CoA dehydrogenase</fullName>
    </submittedName>
</protein>
<sequence length="551" mass="61376">MTETMNPGREATHAVFNQTPPRINLDLFQTDPLLDLMCAGFADPIRENLQQNGRFWGSGEAREFARLANSDLPELKRYDAWGRRINEVEFHPAYHALMRRSVASGLHCSVWERGGEEEPVRHRARAARLYMTAQAECGHICPMTMTNASIATLRHSPDLLSEWGPRLLSRTYDRASRNPAEKQGVTIGMGMTEKQGGTDVRQNRTHAEPTNQGFHRLTGHKWFMSAPMSDAFLVLAQTENGLSCFLMPRFLPDGTANAIRFERLKDKLGNRSNASSEAEFDGAHAWMVGEEGHGVRTIIEMVTYTRLDCAVASTGLMRAGLAEAVHHSRHRHVFGSELIDKPLMQRVLCDLTLDLAAAAALSFRLAEAFDLAADRPEEEAFARLMTPVAKYWICKSAQPFLAETMECLGGNGYVEESIMTRLVREAPVNAIWEGSGNVMALDVLRVLGRDPQILAMVLENFRQELGNNGRAAVDVLAAAAEVAMEDEGSARVLTEQLALTAAAAALRRDFPPVFADAFIETRLGRPWRSTYGMLDRRFNMRALLDYAFPEP</sequence>
<evidence type="ECO:0000259" key="7">
    <source>
        <dbReference type="Pfam" id="PF02770"/>
    </source>
</evidence>
<feature type="domain" description="Acyl-CoA dehydrogenase/oxidase C-terminal" evidence="6">
    <location>
        <begin position="292"/>
        <end position="447"/>
    </location>
</feature>
<dbReference type="Gene3D" id="2.40.110.20">
    <property type="match status" value="1"/>
</dbReference>
<evidence type="ECO:0000256" key="2">
    <source>
        <dbReference type="ARBA" id="ARBA00009347"/>
    </source>
</evidence>
<dbReference type="STRING" id="1120955.SAMN03080610_02148"/>
<evidence type="ECO:0000313" key="9">
    <source>
        <dbReference type="EMBL" id="SCZ37312.1"/>
    </source>
</evidence>
<dbReference type="GO" id="GO:0003995">
    <property type="term" value="F:acyl-CoA dehydrogenase activity"/>
    <property type="evidence" value="ECO:0007669"/>
    <property type="project" value="InterPro"/>
</dbReference>
<dbReference type="Pfam" id="PF18158">
    <property type="entry name" value="AidB_N"/>
    <property type="match status" value="1"/>
</dbReference>
<evidence type="ECO:0000256" key="5">
    <source>
        <dbReference type="RuleBase" id="RU362125"/>
    </source>
</evidence>
<evidence type="ECO:0000259" key="8">
    <source>
        <dbReference type="Pfam" id="PF18158"/>
    </source>
</evidence>
<dbReference type="InterPro" id="IPR041504">
    <property type="entry name" value="AidB_N"/>
</dbReference>
<keyword evidence="10" id="KW-1185">Reference proteome</keyword>
<evidence type="ECO:0000256" key="3">
    <source>
        <dbReference type="ARBA" id="ARBA00022630"/>
    </source>
</evidence>
<evidence type="ECO:0000256" key="4">
    <source>
        <dbReference type="ARBA" id="ARBA00022827"/>
    </source>
</evidence>
<dbReference type="NCBIfam" id="NF008594">
    <property type="entry name" value="PRK11561.1"/>
    <property type="match status" value="1"/>
</dbReference>
<comment type="similarity">
    <text evidence="2 5">Belongs to the acyl-CoA dehydrogenase family.</text>
</comment>